<protein>
    <submittedName>
        <fullName evidence="2">Uncharacterized protein</fullName>
    </submittedName>
</protein>
<dbReference type="AlphaFoldDB" id="A0AAV7T6K4"/>
<sequence length="84" mass="9432">MDVKSLNVSIMPVLRISDLRALCKARDIGYRATAKMQELENALSLYEEERVEKEASSSEDELAEVEEDAVGPENEGKECEDHDC</sequence>
<keyword evidence="3" id="KW-1185">Reference proteome</keyword>
<dbReference type="EMBL" id="JANPWB010000007">
    <property type="protein sequence ID" value="KAJ1171617.1"/>
    <property type="molecule type" value="Genomic_DNA"/>
</dbReference>
<dbReference type="Proteomes" id="UP001066276">
    <property type="component" value="Chromosome 4_1"/>
</dbReference>
<reference evidence="2" key="1">
    <citation type="journal article" date="2022" name="bioRxiv">
        <title>Sequencing and chromosome-scale assembly of the giantPleurodeles waltlgenome.</title>
        <authorList>
            <person name="Brown T."/>
            <person name="Elewa A."/>
            <person name="Iarovenko S."/>
            <person name="Subramanian E."/>
            <person name="Araus A.J."/>
            <person name="Petzold A."/>
            <person name="Susuki M."/>
            <person name="Suzuki K.-i.T."/>
            <person name="Hayashi T."/>
            <person name="Toyoda A."/>
            <person name="Oliveira C."/>
            <person name="Osipova E."/>
            <person name="Leigh N.D."/>
            <person name="Simon A."/>
            <person name="Yun M.H."/>
        </authorList>
    </citation>
    <scope>NUCLEOTIDE SEQUENCE</scope>
    <source>
        <strain evidence="2">20211129_DDA</strain>
        <tissue evidence="2">Liver</tissue>
    </source>
</reference>
<gene>
    <name evidence="2" type="ORF">NDU88_003477</name>
</gene>
<feature type="compositionally biased region" description="Acidic residues" evidence="1">
    <location>
        <begin position="57"/>
        <end position="70"/>
    </location>
</feature>
<feature type="compositionally biased region" description="Basic and acidic residues" evidence="1">
    <location>
        <begin position="74"/>
        <end position="84"/>
    </location>
</feature>
<feature type="compositionally biased region" description="Basic and acidic residues" evidence="1">
    <location>
        <begin position="47"/>
        <end position="56"/>
    </location>
</feature>
<feature type="region of interest" description="Disordered" evidence="1">
    <location>
        <begin position="47"/>
        <end position="84"/>
    </location>
</feature>
<evidence type="ECO:0000313" key="3">
    <source>
        <dbReference type="Proteomes" id="UP001066276"/>
    </source>
</evidence>
<evidence type="ECO:0000313" key="2">
    <source>
        <dbReference type="EMBL" id="KAJ1171617.1"/>
    </source>
</evidence>
<name>A0AAV7T6K4_PLEWA</name>
<comment type="caution">
    <text evidence="2">The sequence shown here is derived from an EMBL/GenBank/DDBJ whole genome shotgun (WGS) entry which is preliminary data.</text>
</comment>
<accession>A0AAV7T6K4</accession>
<organism evidence="2 3">
    <name type="scientific">Pleurodeles waltl</name>
    <name type="common">Iberian ribbed newt</name>
    <dbReference type="NCBI Taxonomy" id="8319"/>
    <lineage>
        <taxon>Eukaryota</taxon>
        <taxon>Metazoa</taxon>
        <taxon>Chordata</taxon>
        <taxon>Craniata</taxon>
        <taxon>Vertebrata</taxon>
        <taxon>Euteleostomi</taxon>
        <taxon>Amphibia</taxon>
        <taxon>Batrachia</taxon>
        <taxon>Caudata</taxon>
        <taxon>Salamandroidea</taxon>
        <taxon>Salamandridae</taxon>
        <taxon>Pleurodelinae</taxon>
        <taxon>Pleurodeles</taxon>
    </lineage>
</organism>
<evidence type="ECO:0000256" key="1">
    <source>
        <dbReference type="SAM" id="MobiDB-lite"/>
    </source>
</evidence>
<proteinExistence type="predicted"/>